<dbReference type="Gene3D" id="1.25.40.390">
    <property type="match status" value="1"/>
</dbReference>
<dbReference type="GO" id="GO:0009279">
    <property type="term" value="C:cell outer membrane"/>
    <property type="evidence" value="ECO:0007669"/>
    <property type="project" value="UniProtKB-SubCell"/>
</dbReference>
<organism evidence="6">
    <name type="scientific">termite gut metagenome</name>
    <dbReference type="NCBI Taxonomy" id="433724"/>
    <lineage>
        <taxon>unclassified sequences</taxon>
        <taxon>metagenomes</taxon>
        <taxon>organismal metagenomes</taxon>
    </lineage>
</organism>
<proteinExistence type="predicted"/>
<dbReference type="AlphaFoldDB" id="A0A5J4QV95"/>
<gene>
    <name evidence="6" type="ORF">EZS27_025499</name>
</gene>
<dbReference type="Pfam" id="PF07980">
    <property type="entry name" value="SusD_RagB"/>
    <property type="match status" value="1"/>
</dbReference>
<name>A0A5J4QV95_9ZZZZ</name>
<evidence type="ECO:0000256" key="3">
    <source>
        <dbReference type="ARBA" id="ARBA00023136"/>
    </source>
</evidence>
<dbReference type="SUPFAM" id="SSF48452">
    <property type="entry name" value="TPR-like"/>
    <property type="match status" value="1"/>
</dbReference>
<evidence type="ECO:0000256" key="4">
    <source>
        <dbReference type="ARBA" id="ARBA00023237"/>
    </source>
</evidence>
<accession>A0A5J4QV95</accession>
<protein>
    <submittedName>
        <fullName evidence="6">RagB/SusD family nutrient uptake outer membrane protein</fullName>
    </submittedName>
</protein>
<evidence type="ECO:0000259" key="5">
    <source>
        <dbReference type="Pfam" id="PF07980"/>
    </source>
</evidence>
<keyword evidence="3" id="KW-0472">Membrane</keyword>
<comment type="caution">
    <text evidence="6">The sequence shown here is derived from an EMBL/GenBank/DDBJ whole genome shotgun (WGS) entry which is preliminary data.</text>
</comment>
<reference evidence="6" key="1">
    <citation type="submission" date="2019-03" db="EMBL/GenBank/DDBJ databases">
        <title>Single cell metagenomics reveals metabolic interactions within the superorganism composed of flagellate Streblomastix strix and complex community of Bacteroidetes bacteria on its surface.</title>
        <authorList>
            <person name="Treitli S.C."/>
            <person name="Kolisko M."/>
            <person name="Husnik F."/>
            <person name="Keeling P."/>
            <person name="Hampl V."/>
        </authorList>
    </citation>
    <scope>NUCLEOTIDE SEQUENCE</scope>
    <source>
        <strain evidence="6">STM</strain>
    </source>
</reference>
<dbReference type="InterPro" id="IPR011990">
    <property type="entry name" value="TPR-like_helical_dom_sf"/>
</dbReference>
<comment type="subcellular location">
    <subcellularLocation>
        <location evidence="1">Cell outer membrane</location>
    </subcellularLocation>
</comment>
<feature type="domain" description="RagB/SusD" evidence="5">
    <location>
        <begin position="277"/>
        <end position="558"/>
    </location>
</feature>
<evidence type="ECO:0000313" key="6">
    <source>
        <dbReference type="EMBL" id="KAA6325265.1"/>
    </source>
</evidence>
<dbReference type="PROSITE" id="PS51257">
    <property type="entry name" value="PROKAR_LIPOPROTEIN"/>
    <property type="match status" value="1"/>
</dbReference>
<keyword evidence="4" id="KW-0998">Cell outer membrane</keyword>
<dbReference type="InterPro" id="IPR012944">
    <property type="entry name" value="SusD_RagB_dom"/>
</dbReference>
<keyword evidence="2" id="KW-0732">Signal</keyword>
<evidence type="ECO:0000256" key="2">
    <source>
        <dbReference type="ARBA" id="ARBA00022729"/>
    </source>
</evidence>
<sequence>MIRNKLSKFIMVLVAFAAVAGCSVEPIYYKEVVPNTFFDSQDNVWQRFYRPFSHWRWYIASNSPRWNMQELGTDEVCLPTRGSDWYNGGAYEQWHHHVFTPQLNGSYEGWYGFAMGVAVAWDALEDIDRFVDFETMRFPEGTRESMVYQLQTLVASFYLDSLDFFGGVPLYTHTGGEVKARSTDVETFNFIDSLLTEAIPNLPLKTTMGAQENGGISRATGAALKMKLYFNANAYIGKEMWAEAADICRDIIDGKYGLYELASDWMDIFGFTNDVCPEIIWTVPSQNTRLQTDGGYYSTWGHYNQRFYLGNIDGLGGNNGYAIAPSLKPDGTRYDYKLGGVFAKFENTDVRKQPYVYLGGGKYRGMFVIGLQVNPITDGTCLGAREYQGEVINMVDQITYSKRLGTPEYPTVNDLPSTILTAEENSGIRLIKRSPMPNLADRILRENPDIPIIRLTEVYYTLAECEMRMNNKEEAARLINTVRKRYFEGGNDPNPVTAANLDKYRMLDEWSIEFLGEARRRTYLVRWNAYVTESWWDHVPSNDPNKNKFPVNERIIGSSNMIEQPPRILILRTEYIKEK</sequence>
<dbReference type="EMBL" id="SNRY01002398">
    <property type="protein sequence ID" value="KAA6325265.1"/>
    <property type="molecule type" value="Genomic_DNA"/>
</dbReference>
<evidence type="ECO:0000256" key="1">
    <source>
        <dbReference type="ARBA" id="ARBA00004442"/>
    </source>
</evidence>